<dbReference type="RefSeq" id="WP_263341984.1">
    <property type="nucleotide sequence ID" value="NZ_JAGSYH010000009.1"/>
</dbReference>
<feature type="transmembrane region" description="Helical" evidence="1">
    <location>
        <begin position="132"/>
        <end position="149"/>
    </location>
</feature>
<protein>
    <submittedName>
        <fullName evidence="2">Carotenoid biosynthesis protein</fullName>
    </submittedName>
</protein>
<keyword evidence="3" id="KW-1185">Reference proteome</keyword>
<reference evidence="3" key="1">
    <citation type="journal article" date="2019" name="Int. J. Syst. Evol. Microbiol.">
        <title>The Global Catalogue of Microorganisms (GCM) 10K type strain sequencing project: providing services to taxonomists for standard genome sequencing and annotation.</title>
        <authorList>
            <consortium name="The Broad Institute Genomics Platform"/>
            <consortium name="The Broad Institute Genome Sequencing Center for Infectious Disease"/>
            <person name="Wu L."/>
            <person name="Ma J."/>
        </authorList>
    </citation>
    <scope>NUCLEOTIDE SEQUENCE [LARGE SCALE GENOMIC DNA]</scope>
    <source>
        <strain evidence="3">JCM 4087</strain>
    </source>
</reference>
<comment type="caution">
    <text evidence="2">The sequence shown here is derived from an EMBL/GenBank/DDBJ whole genome shotgun (WGS) entry which is preliminary data.</text>
</comment>
<dbReference type="Proteomes" id="UP001596091">
    <property type="component" value="Unassembled WGS sequence"/>
</dbReference>
<gene>
    <name evidence="2" type="ORF">ACFPT7_18230</name>
</gene>
<feature type="transmembrane region" description="Helical" evidence="1">
    <location>
        <begin position="233"/>
        <end position="251"/>
    </location>
</feature>
<accession>A0ABW1EJT6</accession>
<feature type="transmembrane region" description="Helical" evidence="1">
    <location>
        <begin position="209"/>
        <end position="227"/>
    </location>
</feature>
<evidence type="ECO:0000313" key="3">
    <source>
        <dbReference type="Proteomes" id="UP001596091"/>
    </source>
</evidence>
<dbReference type="PANTHER" id="PTHR39419">
    <property type="entry name" value="SLL0814 PROTEIN"/>
    <property type="match status" value="1"/>
</dbReference>
<dbReference type="PANTHER" id="PTHR39419:SF1">
    <property type="entry name" value="SLL0814 PROTEIN"/>
    <property type="match status" value="1"/>
</dbReference>
<keyword evidence="1" id="KW-1133">Transmembrane helix</keyword>
<feature type="transmembrane region" description="Helical" evidence="1">
    <location>
        <begin position="179"/>
        <end position="197"/>
    </location>
</feature>
<feature type="transmembrane region" description="Helical" evidence="1">
    <location>
        <begin position="34"/>
        <end position="53"/>
    </location>
</feature>
<feature type="transmembrane region" description="Helical" evidence="1">
    <location>
        <begin position="7"/>
        <end position="28"/>
    </location>
</feature>
<keyword evidence="1" id="KW-0472">Membrane</keyword>
<feature type="transmembrane region" description="Helical" evidence="1">
    <location>
        <begin position="99"/>
        <end position="120"/>
    </location>
</feature>
<name>A0ABW1EJT6_9BACT</name>
<dbReference type="InterPro" id="IPR007354">
    <property type="entry name" value="CruF-like"/>
</dbReference>
<feature type="transmembrane region" description="Helical" evidence="1">
    <location>
        <begin position="60"/>
        <end position="79"/>
    </location>
</feature>
<sequence length="268" mass="29672">MHRLTRAVAWVFFAGILYLILAETMWQWVHLPTLGNVGFTLVFVVFAVAHCAVQHGWRRTGIFFAVSAIVSYLMEEVGVRSGLVFGAYHYGDLLGPKLGHVPVIIPLAWFMMIYPSWMVARELLRGVDGRGLAGVTAISIAAAFVMTGWDVVMDPGMAAGGNWIWEKGGAYFGVPRHNYLGWLLTTFLVYWIVGLLWRRVRPVAGANRLFEALPVVVYAFFAARYVIGSRMPAMQVIAMFSMGLAGMLALMQIGLNPKGRHDSQGFTA</sequence>
<dbReference type="Pfam" id="PF04240">
    <property type="entry name" value="Caroten_synth"/>
    <property type="match status" value="1"/>
</dbReference>
<evidence type="ECO:0000313" key="2">
    <source>
        <dbReference type="EMBL" id="MFC5864249.1"/>
    </source>
</evidence>
<dbReference type="EMBL" id="JBHSPH010000009">
    <property type="protein sequence ID" value="MFC5864249.1"/>
    <property type="molecule type" value="Genomic_DNA"/>
</dbReference>
<organism evidence="2 3">
    <name type="scientific">Acidicapsa dinghuensis</name>
    <dbReference type="NCBI Taxonomy" id="2218256"/>
    <lineage>
        <taxon>Bacteria</taxon>
        <taxon>Pseudomonadati</taxon>
        <taxon>Acidobacteriota</taxon>
        <taxon>Terriglobia</taxon>
        <taxon>Terriglobales</taxon>
        <taxon>Acidobacteriaceae</taxon>
        <taxon>Acidicapsa</taxon>
    </lineage>
</organism>
<proteinExistence type="predicted"/>
<keyword evidence="1" id="KW-0812">Transmembrane</keyword>
<evidence type="ECO:0000256" key="1">
    <source>
        <dbReference type="SAM" id="Phobius"/>
    </source>
</evidence>